<sequence>MKDPLEVLERRRRLLVAGDLAAFADLFAEDAVLEMPFAVDGFPARLEGQEAIREFSARADRMPVEITDLRTVQVHRTSDPEVVIIELVSVVRLTTTGATFEVPSVQVFRIRDGRIVLFRDYVGANSLPDLTAA</sequence>
<evidence type="ECO:0000259" key="1">
    <source>
        <dbReference type="Pfam" id="PF12680"/>
    </source>
</evidence>
<dbReference type="SUPFAM" id="SSF54427">
    <property type="entry name" value="NTF2-like"/>
    <property type="match status" value="1"/>
</dbReference>
<reference evidence="3" key="1">
    <citation type="journal article" date="2019" name="Int. J. Syst. Evol. Microbiol.">
        <title>The Global Catalogue of Microorganisms (GCM) 10K type strain sequencing project: providing services to taxonomists for standard genome sequencing and annotation.</title>
        <authorList>
            <consortium name="The Broad Institute Genomics Platform"/>
            <consortium name="The Broad Institute Genome Sequencing Center for Infectious Disease"/>
            <person name="Wu L."/>
            <person name="Ma J."/>
        </authorList>
    </citation>
    <scope>NUCLEOTIDE SEQUENCE [LARGE SCALE GENOMIC DNA]</scope>
    <source>
        <strain evidence="3">JCM 17938</strain>
    </source>
</reference>
<evidence type="ECO:0000313" key="3">
    <source>
        <dbReference type="Proteomes" id="UP001500212"/>
    </source>
</evidence>
<proteinExistence type="predicted"/>
<dbReference type="Pfam" id="PF12680">
    <property type="entry name" value="SnoaL_2"/>
    <property type="match status" value="1"/>
</dbReference>
<dbReference type="InterPro" id="IPR032710">
    <property type="entry name" value="NTF2-like_dom_sf"/>
</dbReference>
<evidence type="ECO:0000313" key="2">
    <source>
        <dbReference type="EMBL" id="GAA4610564.1"/>
    </source>
</evidence>
<dbReference type="RefSeq" id="WP_345357263.1">
    <property type="nucleotide sequence ID" value="NZ_BAABHJ010000012.1"/>
</dbReference>
<keyword evidence="3" id="KW-1185">Reference proteome</keyword>
<dbReference type="EMBL" id="BAABHJ010000012">
    <property type="protein sequence ID" value="GAA4610564.1"/>
    <property type="molecule type" value="Genomic_DNA"/>
</dbReference>
<feature type="domain" description="SnoaL-like" evidence="1">
    <location>
        <begin position="13"/>
        <end position="116"/>
    </location>
</feature>
<gene>
    <name evidence="2" type="ORF">GCM10023195_43850</name>
</gene>
<dbReference type="Gene3D" id="3.10.450.50">
    <property type="match status" value="1"/>
</dbReference>
<dbReference type="Proteomes" id="UP001500212">
    <property type="component" value="Unassembled WGS sequence"/>
</dbReference>
<comment type="caution">
    <text evidence="2">The sequence shown here is derived from an EMBL/GenBank/DDBJ whole genome shotgun (WGS) entry which is preliminary data.</text>
</comment>
<dbReference type="InterPro" id="IPR037401">
    <property type="entry name" value="SnoaL-like"/>
</dbReference>
<accession>A0ABP8TKP4</accession>
<protein>
    <recommendedName>
        <fullName evidence="1">SnoaL-like domain-containing protein</fullName>
    </recommendedName>
</protein>
<organism evidence="2 3">
    <name type="scientific">Actinoallomurus liliacearum</name>
    <dbReference type="NCBI Taxonomy" id="1080073"/>
    <lineage>
        <taxon>Bacteria</taxon>
        <taxon>Bacillati</taxon>
        <taxon>Actinomycetota</taxon>
        <taxon>Actinomycetes</taxon>
        <taxon>Streptosporangiales</taxon>
        <taxon>Thermomonosporaceae</taxon>
        <taxon>Actinoallomurus</taxon>
    </lineage>
</organism>
<name>A0ABP8TKP4_9ACTN</name>